<proteinExistence type="predicted"/>
<protein>
    <submittedName>
        <fullName evidence="4">GCN5-like N-acetyltransferase</fullName>
    </submittedName>
</protein>
<reference evidence="4 5" key="1">
    <citation type="submission" date="2014-10" db="EMBL/GenBank/DDBJ databases">
        <title>Draft genome sequence of Novosphingobium subterraneum DSM 12447.</title>
        <authorList>
            <person name="Gan H.M."/>
            <person name="Gan H.Y."/>
            <person name="Savka M.A."/>
        </authorList>
    </citation>
    <scope>NUCLEOTIDE SEQUENCE [LARGE SCALE GENOMIC DNA]</scope>
    <source>
        <strain evidence="4 5">DSM 12447</strain>
    </source>
</reference>
<dbReference type="InterPro" id="IPR016181">
    <property type="entry name" value="Acyl_CoA_acyltransferase"/>
</dbReference>
<dbReference type="GO" id="GO:0016747">
    <property type="term" value="F:acyltransferase activity, transferring groups other than amino-acyl groups"/>
    <property type="evidence" value="ECO:0007669"/>
    <property type="project" value="InterPro"/>
</dbReference>
<dbReference type="RefSeq" id="WP_039332762.1">
    <property type="nucleotide sequence ID" value="NZ_JRVC01000005.1"/>
</dbReference>
<dbReference type="Gene3D" id="3.40.630.30">
    <property type="match status" value="1"/>
</dbReference>
<dbReference type="STRING" id="48936.NJ75_01380"/>
<dbReference type="PATRIC" id="fig|48936.3.peg.1382"/>
<evidence type="ECO:0000259" key="3">
    <source>
        <dbReference type="PROSITE" id="PS51186"/>
    </source>
</evidence>
<evidence type="ECO:0000256" key="2">
    <source>
        <dbReference type="ARBA" id="ARBA00023315"/>
    </source>
</evidence>
<dbReference type="Pfam" id="PF13508">
    <property type="entry name" value="Acetyltransf_7"/>
    <property type="match status" value="1"/>
</dbReference>
<dbReference type="PANTHER" id="PTHR43420:SF12">
    <property type="entry name" value="N-ACETYLTRANSFERASE DOMAIN-CONTAINING PROTEIN"/>
    <property type="match status" value="1"/>
</dbReference>
<gene>
    <name evidence="4" type="ORF">NJ75_01380</name>
</gene>
<dbReference type="EMBL" id="JRVC01000005">
    <property type="protein sequence ID" value="KHS48191.1"/>
    <property type="molecule type" value="Genomic_DNA"/>
</dbReference>
<keyword evidence="2" id="KW-0012">Acyltransferase</keyword>
<dbReference type="AlphaFoldDB" id="A0A0B8ZPT0"/>
<dbReference type="Proteomes" id="UP000031338">
    <property type="component" value="Unassembled WGS sequence"/>
</dbReference>
<keyword evidence="5" id="KW-1185">Reference proteome</keyword>
<dbReference type="PROSITE" id="PS51186">
    <property type="entry name" value="GNAT"/>
    <property type="match status" value="1"/>
</dbReference>
<feature type="domain" description="N-acetyltransferase" evidence="3">
    <location>
        <begin position="1"/>
        <end position="152"/>
    </location>
</feature>
<dbReference type="SUPFAM" id="SSF55729">
    <property type="entry name" value="Acyl-CoA N-acyltransferases (Nat)"/>
    <property type="match status" value="1"/>
</dbReference>
<comment type="caution">
    <text evidence="4">The sequence shown here is derived from an EMBL/GenBank/DDBJ whole genome shotgun (WGS) entry which is preliminary data.</text>
</comment>
<dbReference type="InterPro" id="IPR000182">
    <property type="entry name" value="GNAT_dom"/>
</dbReference>
<keyword evidence="1 4" id="KW-0808">Transferase</keyword>
<organism evidence="4 5">
    <name type="scientific">Novosphingobium subterraneum</name>
    <dbReference type="NCBI Taxonomy" id="48936"/>
    <lineage>
        <taxon>Bacteria</taxon>
        <taxon>Pseudomonadati</taxon>
        <taxon>Pseudomonadota</taxon>
        <taxon>Alphaproteobacteria</taxon>
        <taxon>Sphingomonadales</taxon>
        <taxon>Sphingomonadaceae</taxon>
        <taxon>Novosphingobium</taxon>
    </lineage>
</organism>
<evidence type="ECO:0000313" key="4">
    <source>
        <dbReference type="EMBL" id="KHS48191.1"/>
    </source>
</evidence>
<dbReference type="InterPro" id="IPR050680">
    <property type="entry name" value="YpeA/RimI_acetyltransf"/>
</dbReference>
<evidence type="ECO:0000256" key="1">
    <source>
        <dbReference type="ARBA" id="ARBA00022679"/>
    </source>
</evidence>
<name>A0A0B8ZPT0_9SPHN</name>
<accession>A0A0B8ZPT0</accession>
<evidence type="ECO:0000313" key="5">
    <source>
        <dbReference type="Proteomes" id="UP000031338"/>
    </source>
</evidence>
<dbReference type="CDD" id="cd04301">
    <property type="entry name" value="NAT_SF"/>
    <property type="match status" value="1"/>
</dbReference>
<sequence length="157" mass="17410">MTPPPDDIDRIMAVMDQAFAAEYGEAWNRKQVSDALLVGNCRYGLIAPDGSQDLESGDETAGFFLSRAIIDEEELLLFAISPKYRRKGLGHALLGRFILSAKQNGMRRVFLEMRDNNPAGFLYAAHGFRQIGLRPAYYRTPSGARIDAISQELALGN</sequence>
<dbReference type="PANTHER" id="PTHR43420">
    <property type="entry name" value="ACETYLTRANSFERASE"/>
    <property type="match status" value="1"/>
</dbReference>